<dbReference type="STRING" id="137246.A0A401TUY9"/>
<feature type="non-terminal residue" evidence="2">
    <location>
        <position position="1"/>
    </location>
</feature>
<gene>
    <name evidence="2" type="ORF">chiPu_0030637</name>
</gene>
<dbReference type="GO" id="GO:0006281">
    <property type="term" value="P:DNA repair"/>
    <property type="evidence" value="ECO:0007669"/>
    <property type="project" value="InterPro"/>
</dbReference>
<dbReference type="GO" id="GO:0003910">
    <property type="term" value="F:DNA ligase (ATP) activity"/>
    <property type="evidence" value="ECO:0007669"/>
    <property type="project" value="InterPro"/>
</dbReference>
<reference evidence="2 3" key="1">
    <citation type="journal article" date="2018" name="Nat. Ecol. Evol.">
        <title>Shark genomes provide insights into elasmobranch evolution and the origin of vertebrates.</title>
        <authorList>
            <person name="Hara Y"/>
            <person name="Yamaguchi K"/>
            <person name="Onimaru K"/>
            <person name="Kadota M"/>
            <person name="Koyanagi M"/>
            <person name="Keeley SD"/>
            <person name="Tatsumi K"/>
            <person name="Tanaka K"/>
            <person name="Motone F"/>
            <person name="Kageyama Y"/>
            <person name="Nozu R"/>
            <person name="Adachi N"/>
            <person name="Nishimura O"/>
            <person name="Nakagawa R"/>
            <person name="Tanegashima C"/>
            <person name="Kiyatake I"/>
            <person name="Matsumoto R"/>
            <person name="Murakumo K"/>
            <person name="Nishida K"/>
            <person name="Terakita A"/>
            <person name="Kuratani S"/>
            <person name="Sato K"/>
            <person name="Hyodo S Kuraku.S."/>
        </authorList>
    </citation>
    <scope>NUCLEOTIDE SEQUENCE [LARGE SCALE GENOMIC DNA]</scope>
</reference>
<dbReference type="OrthoDB" id="206088at2759"/>
<dbReference type="Gene3D" id="1.10.3260.10">
    <property type="entry name" value="DNA ligase, ATP-dependent, N-terminal domain"/>
    <property type="match status" value="1"/>
</dbReference>
<dbReference type="SUPFAM" id="SSF117018">
    <property type="entry name" value="ATP-dependent DNA ligase DNA-binding domain"/>
    <property type="match status" value="1"/>
</dbReference>
<evidence type="ECO:0000313" key="3">
    <source>
        <dbReference type="Proteomes" id="UP000287033"/>
    </source>
</evidence>
<accession>A0A401TUY9</accession>
<proteinExistence type="predicted"/>
<feature type="non-terminal residue" evidence="2">
    <location>
        <position position="82"/>
    </location>
</feature>
<sequence length="82" mass="8714">PLSNRVLSLPLSLLRSLGGKLRIGLAEQSVLAALGQAVCLTPPQSALSSPDTLDLLDAGKGMSAENRKSWIEEKTLLLKQAY</sequence>
<keyword evidence="1" id="KW-0436">Ligase</keyword>
<dbReference type="AlphaFoldDB" id="A0A401TUY9"/>
<dbReference type="Proteomes" id="UP000287033">
    <property type="component" value="Unassembled WGS sequence"/>
</dbReference>
<dbReference type="InterPro" id="IPR036599">
    <property type="entry name" value="DNA_ligase_N_sf"/>
</dbReference>
<keyword evidence="3" id="KW-1185">Reference proteome</keyword>
<dbReference type="GO" id="GO:0003677">
    <property type="term" value="F:DNA binding"/>
    <property type="evidence" value="ECO:0007669"/>
    <property type="project" value="InterPro"/>
</dbReference>
<protein>
    <submittedName>
        <fullName evidence="2">Uncharacterized protein</fullName>
    </submittedName>
</protein>
<comment type="caution">
    <text evidence="2">The sequence shown here is derived from an EMBL/GenBank/DDBJ whole genome shotgun (WGS) entry which is preliminary data.</text>
</comment>
<dbReference type="EMBL" id="BEZZ01188730">
    <property type="protein sequence ID" value="GCC46469.1"/>
    <property type="molecule type" value="Genomic_DNA"/>
</dbReference>
<organism evidence="2 3">
    <name type="scientific">Chiloscyllium punctatum</name>
    <name type="common">Brownbanded bambooshark</name>
    <name type="synonym">Hemiscyllium punctatum</name>
    <dbReference type="NCBI Taxonomy" id="137246"/>
    <lineage>
        <taxon>Eukaryota</taxon>
        <taxon>Metazoa</taxon>
        <taxon>Chordata</taxon>
        <taxon>Craniata</taxon>
        <taxon>Vertebrata</taxon>
        <taxon>Chondrichthyes</taxon>
        <taxon>Elasmobranchii</taxon>
        <taxon>Galeomorphii</taxon>
        <taxon>Galeoidea</taxon>
        <taxon>Orectolobiformes</taxon>
        <taxon>Hemiscylliidae</taxon>
        <taxon>Chiloscyllium</taxon>
    </lineage>
</organism>
<dbReference type="GO" id="GO:0006310">
    <property type="term" value="P:DNA recombination"/>
    <property type="evidence" value="ECO:0007669"/>
    <property type="project" value="InterPro"/>
</dbReference>
<evidence type="ECO:0000313" key="2">
    <source>
        <dbReference type="EMBL" id="GCC46469.1"/>
    </source>
</evidence>
<evidence type="ECO:0000256" key="1">
    <source>
        <dbReference type="ARBA" id="ARBA00022598"/>
    </source>
</evidence>
<name>A0A401TUY9_CHIPU</name>